<accession>A0A6A7ANU1</accession>
<proteinExistence type="predicted"/>
<reference evidence="1" key="1">
    <citation type="submission" date="2020-01" db="EMBL/GenBank/DDBJ databases">
        <authorList>
            <consortium name="DOE Joint Genome Institute"/>
            <person name="Haridas S."/>
            <person name="Albert R."/>
            <person name="Binder M."/>
            <person name="Bloem J."/>
            <person name="Labutti K."/>
            <person name="Salamov A."/>
            <person name="Andreopoulos B."/>
            <person name="Baker S.E."/>
            <person name="Barry K."/>
            <person name="Bills G."/>
            <person name="Bluhm B.H."/>
            <person name="Cannon C."/>
            <person name="Castanera R."/>
            <person name="Culley D.E."/>
            <person name="Daum C."/>
            <person name="Ezra D."/>
            <person name="Gonzalez J.B."/>
            <person name="Henrissat B."/>
            <person name="Kuo A."/>
            <person name="Liang C."/>
            <person name="Lipzen A."/>
            <person name="Lutzoni F."/>
            <person name="Magnuson J."/>
            <person name="Mondo S."/>
            <person name="Nolan M."/>
            <person name="Ohm R."/>
            <person name="Pangilinan J."/>
            <person name="Park H.-J."/>
            <person name="Ramirez L."/>
            <person name="Alfaro M."/>
            <person name="Sun H."/>
            <person name="Tritt A."/>
            <person name="Yoshinaga Y."/>
            <person name="Zwiers L.-H."/>
            <person name="Turgeon B.G."/>
            <person name="Goodwin S.B."/>
            <person name="Spatafora J.W."/>
            <person name="Crous P.W."/>
            <person name="Grigoriev I.V."/>
        </authorList>
    </citation>
    <scope>NUCLEOTIDE SEQUENCE</scope>
    <source>
        <strain evidence="1">IPT5</strain>
    </source>
</reference>
<dbReference type="PANTHER" id="PTHR16779">
    <property type="entry name" value="BETA-1,4-MANNOSYLTRANSFERASE EGH"/>
    <property type="match status" value="1"/>
</dbReference>
<dbReference type="AlphaFoldDB" id="A0A6A7ANU1"/>
<evidence type="ECO:0000313" key="1">
    <source>
        <dbReference type="EMBL" id="KAF2844911.1"/>
    </source>
</evidence>
<sequence length="96" mass="11230">WVLHLDEETLNDDHVVQTCIDFIERREREMQMAAQGIIMYNAYRYRDSWLLTAADIARVIDDFAHLQVQLNCLGRALDGFHGSFLLLNDYAEKIIT</sequence>
<keyword evidence="1" id="KW-0808">Transferase</keyword>
<dbReference type="GO" id="GO:0005737">
    <property type="term" value="C:cytoplasm"/>
    <property type="evidence" value="ECO:0007669"/>
    <property type="project" value="TreeGrafter"/>
</dbReference>
<evidence type="ECO:0000313" key="2">
    <source>
        <dbReference type="Proteomes" id="UP000799423"/>
    </source>
</evidence>
<dbReference type="Proteomes" id="UP000799423">
    <property type="component" value="Unassembled WGS sequence"/>
</dbReference>
<dbReference type="GO" id="GO:0019187">
    <property type="term" value="F:beta-1,4-mannosyltransferase activity"/>
    <property type="evidence" value="ECO:0007669"/>
    <property type="project" value="InterPro"/>
</dbReference>
<feature type="non-terminal residue" evidence="1">
    <location>
        <position position="1"/>
    </location>
</feature>
<dbReference type="PANTHER" id="PTHR16779:SF1">
    <property type="entry name" value="BETA-1,4-MANNOSYLTRANSFERASE EGH"/>
    <property type="match status" value="1"/>
</dbReference>
<gene>
    <name evidence="1" type="ORF">T440DRAFT_409146</name>
</gene>
<name>A0A6A7ANU1_9PLEO</name>
<dbReference type="InterPro" id="IPR027389">
    <property type="entry name" value="B_mannosylTrfase_Bre-3/Egh"/>
</dbReference>
<protein>
    <submittedName>
        <fullName evidence="1">Glycosyltransferase family 2 protein</fullName>
    </submittedName>
</protein>
<dbReference type="OrthoDB" id="5819582at2759"/>
<dbReference type="EMBL" id="MU006359">
    <property type="protein sequence ID" value="KAF2844911.1"/>
    <property type="molecule type" value="Genomic_DNA"/>
</dbReference>
<keyword evidence="2" id="KW-1185">Reference proteome</keyword>
<organism evidence="1 2">
    <name type="scientific">Plenodomus tracheiphilus IPT5</name>
    <dbReference type="NCBI Taxonomy" id="1408161"/>
    <lineage>
        <taxon>Eukaryota</taxon>
        <taxon>Fungi</taxon>
        <taxon>Dikarya</taxon>
        <taxon>Ascomycota</taxon>
        <taxon>Pezizomycotina</taxon>
        <taxon>Dothideomycetes</taxon>
        <taxon>Pleosporomycetidae</taxon>
        <taxon>Pleosporales</taxon>
        <taxon>Pleosporineae</taxon>
        <taxon>Leptosphaeriaceae</taxon>
        <taxon>Plenodomus</taxon>
    </lineage>
</organism>